<protein>
    <submittedName>
        <fullName evidence="1">Uncharacterized protein</fullName>
    </submittedName>
</protein>
<organism evidence="1 2">
    <name type="scientific">Pleuronectes platessa</name>
    <name type="common">European plaice</name>
    <dbReference type="NCBI Taxonomy" id="8262"/>
    <lineage>
        <taxon>Eukaryota</taxon>
        <taxon>Metazoa</taxon>
        <taxon>Chordata</taxon>
        <taxon>Craniata</taxon>
        <taxon>Vertebrata</taxon>
        <taxon>Euteleostomi</taxon>
        <taxon>Actinopterygii</taxon>
        <taxon>Neopterygii</taxon>
        <taxon>Teleostei</taxon>
        <taxon>Neoteleostei</taxon>
        <taxon>Acanthomorphata</taxon>
        <taxon>Carangaria</taxon>
        <taxon>Pleuronectiformes</taxon>
        <taxon>Pleuronectoidei</taxon>
        <taxon>Pleuronectidae</taxon>
        <taxon>Pleuronectes</taxon>
    </lineage>
</organism>
<keyword evidence="2" id="KW-1185">Reference proteome</keyword>
<reference evidence="1" key="1">
    <citation type="submission" date="2020-03" db="EMBL/GenBank/DDBJ databases">
        <authorList>
            <person name="Weist P."/>
        </authorList>
    </citation>
    <scope>NUCLEOTIDE SEQUENCE</scope>
</reference>
<accession>A0A9N7TTN5</accession>
<proteinExistence type="predicted"/>
<evidence type="ECO:0000313" key="2">
    <source>
        <dbReference type="Proteomes" id="UP001153269"/>
    </source>
</evidence>
<gene>
    <name evidence="1" type="ORF">PLEPLA_LOCUS5313</name>
</gene>
<evidence type="ECO:0000313" key="1">
    <source>
        <dbReference type="EMBL" id="CAB1417508.1"/>
    </source>
</evidence>
<dbReference type="Proteomes" id="UP001153269">
    <property type="component" value="Unassembled WGS sequence"/>
</dbReference>
<sequence>MEDDEEDGVDVYRPAVGCWLFPRLQTSSLTSREFPTDCRSLRDAGRQEQGVGQTLPACGSADTFSSKEESCGNNLQQREVSVKICPSEAAFRRDTELRTLSWNDLEELDEREHRTSESACSSHSPEDFSLGKTPVNVRIPHELMGVLFTM</sequence>
<comment type="caution">
    <text evidence="1">The sequence shown here is derived from an EMBL/GenBank/DDBJ whole genome shotgun (WGS) entry which is preliminary data.</text>
</comment>
<dbReference type="AlphaFoldDB" id="A0A9N7TTN5"/>
<dbReference type="EMBL" id="CADEAL010000268">
    <property type="protein sequence ID" value="CAB1417508.1"/>
    <property type="molecule type" value="Genomic_DNA"/>
</dbReference>
<name>A0A9N7TTN5_PLEPL</name>